<feature type="compositionally biased region" description="Polar residues" evidence="1">
    <location>
        <begin position="45"/>
        <end position="85"/>
    </location>
</feature>
<gene>
    <name evidence="2" type="ORF">K444DRAFT_665220</name>
</gene>
<feature type="compositionally biased region" description="Polar residues" evidence="1">
    <location>
        <begin position="278"/>
        <end position="292"/>
    </location>
</feature>
<dbReference type="RefSeq" id="XP_024733623.1">
    <property type="nucleotide sequence ID" value="XM_024887054.1"/>
</dbReference>
<feature type="region of interest" description="Disordered" evidence="1">
    <location>
        <begin position="364"/>
        <end position="389"/>
    </location>
</feature>
<dbReference type="InParanoid" id="A0A2J6T139"/>
<dbReference type="AlphaFoldDB" id="A0A2J6T139"/>
<reference evidence="2 3" key="1">
    <citation type="submission" date="2016-04" db="EMBL/GenBank/DDBJ databases">
        <title>A degradative enzymes factory behind the ericoid mycorrhizal symbiosis.</title>
        <authorList>
            <consortium name="DOE Joint Genome Institute"/>
            <person name="Martino E."/>
            <person name="Morin E."/>
            <person name="Grelet G."/>
            <person name="Kuo A."/>
            <person name="Kohler A."/>
            <person name="Daghino S."/>
            <person name="Barry K."/>
            <person name="Choi C."/>
            <person name="Cichocki N."/>
            <person name="Clum A."/>
            <person name="Copeland A."/>
            <person name="Hainaut M."/>
            <person name="Haridas S."/>
            <person name="Labutti K."/>
            <person name="Lindquist E."/>
            <person name="Lipzen A."/>
            <person name="Khouja H.-R."/>
            <person name="Murat C."/>
            <person name="Ohm R."/>
            <person name="Olson A."/>
            <person name="Spatafora J."/>
            <person name="Veneault-Fourrey C."/>
            <person name="Henrissat B."/>
            <person name="Grigoriev I."/>
            <person name="Martin F."/>
            <person name="Perotto S."/>
        </authorList>
    </citation>
    <scope>NUCLEOTIDE SEQUENCE [LARGE SCALE GENOMIC DNA]</scope>
    <source>
        <strain evidence="2 3">E</strain>
    </source>
</reference>
<feature type="compositionally biased region" description="Basic residues" evidence="1">
    <location>
        <begin position="8"/>
        <end position="18"/>
    </location>
</feature>
<feature type="compositionally biased region" description="Low complexity" evidence="1">
    <location>
        <begin position="246"/>
        <end position="260"/>
    </location>
</feature>
<dbReference type="OrthoDB" id="3565064at2759"/>
<feature type="compositionally biased region" description="Polar residues" evidence="1">
    <location>
        <begin position="203"/>
        <end position="233"/>
    </location>
</feature>
<dbReference type="GeneID" id="36595130"/>
<feature type="compositionally biased region" description="Low complexity" evidence="1">
    <location>
        <begin position="32"/>
        <end position="44"/>
    </location>
</feature>
<protein>
    <submittedName>
        <fullName evidence="2">Uncharacterized protein</fullName>
    </submittedName>
</protein>
<feature type="region of interest" description="Disordered" evidence="1">
    <location>
        <begin position="1"/>
        <end position="153"/>
    </location>
</feature>
<evidence type="ECO:0000313" key="3">
    <source>
        <dbReference type="Proteomes" id="UP000235371"/>
    </source>
</evidence>
<evidence type="ECO:0000256" key="1">
    <source>
        <dbReference type="SAM" id="MobiDB-lite"/>
    </source>
</evidence>
<accession>A0A2J6T139</accession>
<dbReference type="EMBL" id="KZ613847">
    <property type="protein sequence ID" value="PMD56719.1"/>
    <property type="molecule type" value="Genomic_DNA"/>
</dbReference>
<organism evidence="2 3">
    <name type="scientific">Hyaloscypha bicolor E</name>
    <dbReference type="NCBI Taxonomy" id="1095630"/>
    <lineage>
        <taxon>Eukaryota</taxon>
        <taxon>Fungi</taxon>
        <taxon>Dikarya</taxon>
        <taxon>Ascomycota</taxon>
        <taxon>Pezizomycotina</taxon>
        <taxon>Leotiomycetes</taxon>
        <taxon>Helotiales</taxon>
        <taxon>Hyaloscyphaceae</taxon>
        <taxon>Hyaloscypha</taxon>
        <taxon>Hyaloscypha bicolor</taxon>
    </lineage>
</organism>
<feature type="region of interest" description="Disordered" evidence="1">
    <location>
        <begin position="202"/>
        <end position="328"/>
    </location>
</feature>
<keyword evidence="3" id="KW-1185">Reference proteome</keyword>
<feature type="compositionally biased region" description="Polar residues" evidence="1">
    <location>
        <begin position="311"/>
        <end position="323"/>
    </location>
</feature>
<proteinExistence type="predicted"/>
<evidence type="ECO:0000313" key="2">
    <source>
        <dbReference type="EMBL" id="PMD56719.1"/>
    </source>
</evidence>
<sequence>MAPSSLRRATRAARKKLFGHSETALAPEPAPKTETSPAASSSSTLLNSPERNGSGETPASPSEGHNQDTTAQNLSTIEPNNQTTMPPSPASDLPHQPSSSLKPRSLTSDGQEDHELHHQGTTSQRLSHVELNNDTTMLAFDPPHRSPSLTPSNASLEQLLKFSGKYREENALVAPTAPASTSANVSVPSSFANPPPLLPASAWTFTPSPASSSGNQHGPPLGNSSANKSSLPSVTIKPPTPPPASGPADAPSRASSSANPQVPSLARNSAKATPPPSSANQTALSSASSSANVRGPSPSANPAVPPPGFNSADTPAPTSSANVLASPKNVDFAGPSSPLHKIRRYSEAFLLSSVRNAPEKDKLLASGSKTDKPNSILKPQPQEMQARADSNSPKVYVVILSTARANHIGTWDQILHKIQGVYQGEQDADNKVISMYNVAVSDPRYQITFRAKGQGSPFYYWETSNMVDGGHMRVWVERWGVKAESNEPKAVRKIRGMLNP</sequence>
<feature type="compositionally biased region" description="Polar residues" evidence="1">
    <location>
        <begin position="119"/>
        <end position="136"/>
    </location>
</feature>
<feature type="compositionally biased region" description="Polar residues" evidence="1">
    <location>
        <begin position="96"/>
        <end position="109"/>
    </location>
</feature>
<dbReference type="Proteomes" id="UP000235371">
    <property type="component" value="Unassembled WGS sequence"/>
</dbReference>
<name>A0A2J6T139_9HELO</name>